<keyword evidence="1" id="KW-0472">Membrane</keyword>
<keyword evidence="1" id="KW-0812">Transmembrane</keyword>
<dbReference type="Proteomes" id="UP000566819">
    <property type="component" value="Unassembled WGS sequence"/>
</dbReference>
<evidence type="ECO:0000256" key="1">
    <source>
        <dbReference type="SAM" id="Phobius"/>
    </source>
</evidence>
<protein>
    <submittedName>
        <fullName evidence="2">Uncharacterized protein</fullName>
    </submittedName>
</protein>
<dbReference type="EMBL" id="JAAMPI010000875">
    <property type="protein sequence ID" value="KAF4628004.1"/>
    <property type="molecule type" value="Genomic_DNA"/>
</dbReference>
<organism evidence="2 3">
    <name type="scientific">Cudoniella acicularis</name>
    <dbReference type="NCBI Taxonomy" id="354080"/>
    <lineage>
        <taxon>Eukaryota</taxon>
        <taxon>Fungi</taxon>
        <taxon>Dikarya</taxon>
        <taxon>Ascomycota</taxon>
        <taxon>Pezizomycotina</taxon>
        <taxon>Leotiomycetes</taxon>
        <taxon>Helotiales</taxon>
        <taxon>Tricladiaceae</taxon>
        <taxon>Cudoniella</taxon>
    </lineage>
</organism>
<feature type="transmembrane region" description="Helical" evidence="1">
    <location>
        <begin position="120"/>
        <end position="147"/>
    </location>
</feature>
<accession>A0A8H4W1X2</accession>
<gene>
    <name evidence="2" type="ORF">G7Y89_g10146</name>
</gene>
<keyword evidence="1" id="KW-1133">Transmembrane helix</keyword>
<evidence type="ECO:0000313" key="2">
    <source>
        <dbReference type="EMBL" id="KAF4628004.1"/>
    </source>
</evidence>
<sequence length="212" mass="23892">MILGTRFIMALAMITKRPAHVTKSEQCSFLESGSACFNWARACSFSKSGWSRPRPAGWFTTPLNRKPNFPPQNMGRPLAGWVPYPGLRATHERHWENVVSAGNWVPQDGQGNGWRRRSGVLFVDVVVVVAMAVMLVVLVMGVVVVVVTGQLDRYHTRIISTSSDYVRISNAFSQPPRETRRVFEETIARARLAHRRSRGKLLWDHFSVAGLF</sequence>
<keyword evidence="3" id="KW-1185">Reference proteome</keyword>
<evidence type="ECO:0000313" key="3">
    <source>
        <dbReference type="Proteomes" id="UP000566819"/>
    </source>
</evidence>
<comment type="caution">
    <text evidence="2">The sequence shown here is derived from an EMBL/GenBank/DDBJ whole genome shotgun (WGS) entry which is preliminary data.</text>
</comment>
<reference evidence="2 3" key="1">
    <citation type="submission" date="2020-03" db="EMBL/GenBank/DDBJ databases">
        <title>Draft Genome Sequence of Cudoniella acicularis.</title>
        <authorList>
            <person name="Buettner E."/>
            <person name="Kellner H."/>
        </authorList>
    </citation>
    <scope>NUCLEOTIDE SEQUENCE [LARGE SCALE GENOMIC DNA]</scope>
    <source>
        <strain evidence="2 3">DSM 108380</strain>
    </source>
</reference>
<name>A0A8H4W1X2_9HELO</name>
<dbReference type="AlphaFoldDB" id="A0A8H4W1X2"/>
<proteinExistence type="predicted"/>